<reference evidence="3" key="1">
    <citation type="submission" date="2016-10" db="EMBL/GenBank/DDBJ databases">
        <authorList>
            <person name="Varghese N."/>
            <person name="Submissions S."/>
        </authorList>
    </citation>
    <scope>NUCLEOTIDE SEQUENCE [LARGE SCALE GENOMIC DNA]</scope>
    <source>
        <strain evidence="3">DSM 44260</strain>
    </source>
</reference>
<accession>A0A1H9XLF2</accession>
<dbReference type="RefSeq" id="WP_092786174.1">
    <property type="nucleotide sequence ID" value="NZ_FOGI01000016.1"/>
</dbReference>
<protein>
    <recommendedName>
        <fullName evidence="1">Hypervirulence associated protein TUDOR domain-containing protein</fullName>
    </recommendedName>
</protein>
<dbReference type="Pfam" id="PF11160">
    <property type="entry name" value="Hva1_TUDOR"/>
    <property type="match status" value="1"/>
</dbReference>
<keyword evidence="3" id="KW-1185">Reference proteome</keyword>
<proteinExistence type="predicted"/>
<dbReference type="AlphaFoldDB" id="A0A1H9XLF2"/>
<evidence type="ECO:0000313" key="2">
    <source>
        <dbReference type="EMBL" id="SES46869.1"/>
    </source>
</evidence>
<gene>
    <name evidence="2" type="ORF">SAMN04487818_116137</name>
</gene>
<dbReference type="InterPro" id="IPR021331">
    <property type="entry name" value="Hva1_TUDOR"/>
</dbReference>
<name>A0A1H9XLF2_9PSEU</name>
<evidence type="ECO:0000313" key="3">
    <source>
        <dbReference type="Proteomes" id="UP000199051"/>
    </source>
</evidence>
<feature type="domain" description="Hypervirulence associated protein TUDOR" evidence="1">
    <location>
        <begin position="7"/>
        <end position="68"/>
    </location>
</feature>
<evidence type="ECO:0000259" key="1">
    <source>
        <dbReference type="Pfam" id="PF11160"/>
    </source>
</evidence>
<organism evidence="2 3">
    <name type="scientific">Actinokineospora terrae</name>
    <dbReference type="NCBI Taxonomy" id="155974"/>
    <lineage>
        <taxon>Bacteria</taxon>
        <taxon>Bacillati</taxon>
        <taxon>Actinomycetota</taxon>
        <taxon>Actinomycetes</taxon>
        <taxon>Pseudonocardiales</taxon>
        <taxon>Pseudonocardiaceae</taxon>
        <taxon>Actinokineospora</taxon>
    </lineage>
</organism>
<dbReference type="EMBL" id="FOGI01000016">
    <property type="protein sequence ID" value="SES46869.1"/>
    <property type="molecule type" value="Genomic_DNA"/>
</dbReference>
<sequence length="71" mass="7905">MANYREGARVKWKWGTGWAEAKVVSAHPESITRTLKGEEITRHGTGDNPAYLLEQDDGGRVLKLHSELSKA</sequence>
<dbReference type="Proteomes" id="UP000199051">
    <property type="component" value="Unassembled WGS sequence"/>
</dbReference>
<dbReference type="STRING" id="155974.SAMN04487818_116137"/>